<comment type="caution">
    <text evidence="11">The sequence shown here is derived from an EMBL/GenBank/DDBJ whole genome shotgun (WGS) entry which is preliminary data.</text>
</comment>
<dbReference type="NCBIfam" id="TIGR00374">
    <property type="entry name" value="flippase-like domain"/>
    <property type="match status" value="1"/>
</dbReference>
<feature type="transmembrane region" description="Helical" evidence="9">
    <location>
        <begin position="378"/>
        <end position="398"/>
    </location>
</feature>
<feature type="transmembrane region" description="Helical" evidence="9">
    <location>
        <begin position="354"/>
        <end position="372"/>
    </location>
</feature>
<reference evidence="11" key="1">
    <citation type="journal article" date="2020" name="mSystems">
        <title>Genome- and Community-Level Interaction Insights into Carbon Utilization and Element Cycling Functions of Hydrothermarchaeota in Hydrothermal Sediment.</title>
        <authorList>
            <person name="Zhou Z."/>
            <person name="Liu Y."/>
            <person name="Xu W."/>
            <person name="Pan J."/>
            <person name="Luo Z.H."/>
            <person name="Li M."/>
        </authorList>
    </citation>
    <scope>NUCLEOTIDE SEQUENCE [LARGE SCALE GENOMIC DNA]</scope>
    <source>
        <strain evidence="11">SpSt-587</strain>
    </source>
</reference>
<feature type="transmembrane region" description="Helical" evidence="9">
    <location>
        <begin position="501"/>
        <end position="519"/>
    </location>
</feature>
<evidence type="ECO:0000256" key="3">
    <source>
        <dbReference type="ARBA" id="ARBA00022475"/>
    </source>
</evidence>
<evidence type="ECO:0000313" key="11">
    <source>
        <dbReference type="EMBL" id="HGT82977.1"/>
    </source>
</evidence>
<evidence type="ECO:0000256" key="7">
    <source>
        <dbReference type="ARBA" id="ARBA00022989"/>
    </source>
</evidence>
<keyword evidence="5" id="KW-0808">Transferase</keyword>
<dbReference type="GO" id="GO:0016757">
    <property type="term" value="F:glycosyltransferase activity"/>
    <property type="evidence" value="ECO:0007669"/>
    <property type="project" value="UniProtKB-KW"/>
</dbReference>
<dbReference type="Pfam" id="PF00535">
    <property type="entry name" value="Glycos_transf_2"/>
    <property type="match status" value="1"/>
</dbReference>
<name>A0A7J3M1Z8_ARCFL</name>
<evidence type="ECO:0000256" key="1">
    <source>
        <dbReference type="ARBA" id="ARBA00004651"/>
    </source>
</evidence>
<feature type="transmembrane region" description="Helical" evidence="9">
    <location>
        <begin position="271"/>
        <end position="290"/>
    </location>
</feature>
<organism evidence="11">
    <name type="scientific">Archaeoglobus fulgidus</name>
    <dbReference type="NCBI Taxonomy" id="2234"/>
    <lineage>
        <taxon>Archaea</taxon>
        <taxon>Methanobacteriati</taxon>
        <taxon>Methanobacteriota</taxon>
        <taxon>Archaeoglobi</taxon>
        <taxon>Archaeoglobales</taxon>
        <taxon>Archaeoglobaceae</taxon>
        <taxon>Archaeoglobus</taxon>
    </lineage>
</organism>
<dbReference type="InterPro" id="IPR001173">
    <property type="entry name" value="Glyco_trans_2-like"/>
</dbReference>
<dbReference type="InterPro" id="IPR029044">
    <property type="entry name" value="Nucleotide-diphossugar_trans"/>
</dbReference>
<evidence type="ECO:0000256" key="4">
    <source>
        <dbReference type="ARBA" id="ARBA00022676"/>
    </source>
</evidence>
<keyword evidence="4" id="KW-0328">Glycosyltransferase</keyword>
<comment type="similarity">
    <text evidence="2">Belongs to the glycosyltransferase 2 family.</text>
</comment>
<dbReference type="SUPFAM" id="SSF53448">
    <property type="entry name" value="Nucleotide-diphospho-sugar transferases"/>
    <property type="match status" value="1"/>
</dbReference>
<dbReference type="EMBL" id="DSYZ01000089">
    <property type="protein sequence ID" value="HGT82977.1"/>
    <property type="molecule type" value="Genomic_DNA"/>
</dbReference>
<dbReference type="GO" id="GO:0006487">
    <property type="term" value="P:protein N-linked glycosylation"/>
    <property type="evidence" value="ECO:0007669"/>
    <property type="project" value="TreeGrafter"/>
</dbReference>
<dbReference type="Pfam" id="PF03706">
    <property type="entry name" value="LPG_synthase_TM"/>
    <property type="match status" value="1"/>
</dbReference>
<protein>
    <submittedName>
        <fullName evidence="11">Flippase-like domain-containing protein</fullName>
    </submittedName>
</protein>
<keyword evidence="3" id="KW-1003">Cell membrane</keyword>
<dbReference type="InterPro" id="IPR035518">
    <property type="entry name" value="DPG_synthase"/>
</dbReference>
<feature type="transmembrane region" description="Helical" evidence="9">
    <location>
        <begin position="238"/>
        <end position="259"/>
    </location>
</feature>
<proteinExistence type="inferred from homology"/>
<keyword evidence="8 9" id="KW-0472">Membrane</keyword>
<keyword evidence="6 9" id="KW-0812">Transmembrane</keyword>
<accession>A0A7J3M1Z8</accession>
<dbReference type="PANTHER" id="PTHR10859">
    <property type="entry name" value="GLYCOSYL TRANSFERASE"/>
    <property type="match status" value="1"/>
</dbReference>
<dbReference type="Gene3D" id="3.90.550.10">
    <property type="entry name" value="Spore Coat Polysaccharide Biosynthesis Protein SpsA, Chain A"/>
    <property type="match status" value="1"/>
</dbReference>
<evidence type="ECO:0000259" key="10">
    <source>
        <dbReference type="Pfam" id="PF00535"/>
    </source>
</evidence>
<feature type="domain" description="Glycosyltransferase 2-like" evidence="10">
    <location>
        <begin position="4"/>
        <end position="167"/>
    </location>
</feature>
<sequence length="524" mass="58429">MKVSIVLPAYNEAKRLRDAVKRVEDQLIALGYDYEIVIAEDGSTDGTNEIAKEIAERNPKIKHLHSDERLGRGRALMNAFRICEGEIVVYMDVDLSTDLRHLNELISAIADGYDVATGSRLMKESKAKRPLKRDVASRVYNLLVRILLRSKIHDHQCGFKAFRRSSILKISELVKDTHWFWDTEVLVLAQRLGFKVKEIPVHWEHGGETKVRFKKDVVYMFSQILRMFLEDISRSRKFYLFASMLAIALLFLLAISTGVSNFVASVSTLNLEFVTIASLLYTLSFVLRGFRFRYIVSRIGEKSTLKTSTFAVSIGQTVNVITPARIGDFARAYVFKKFGVSYTTSLGATAVERLFDVASIAFIAVFSSLYLGTKNLEILYAIIFALLILFAIFGLSKMKNVVGTMMRKAKLALNPRDSLVLVFLSSLLWLSDILVCYLIALSFEIPFATIALAVAMGNIVKAIPVTPGGIGTYELALTAIISLQNPYPAFAIAFADHAVKNMITVILGIFALSATNLSIKEVKG</sequence>
<feature type="transmembrane region" description="Helical" evidence="9">
    <location>
        <begin position="419"/>
        <end position="440"/>
    </location>
</feature>
<dbReference type="GO" id="GO:0005886">
    <property type="term" value="C:plasma membrane"/>
    <property type="evidence" value="ECO:0007669"/>
    <property type="project" value="UniProtKB-SubCell"/>
</dbReference>
<evidence type="ECO:0000256" key="9">
    <source>
        <dbReference type="SAM" id="Phobius"/>
    </source>
</evidence>
<dbReference type="InterPro" id="IPR022791">
    <property type="entry name" value="L-PG_synthase/AglD"/>
</dbReference>
<evidence type="ECO:0000256" key="6">
    <source>
        <dbReference type="ARBA" id="ARBA00022692"/>
    </source>
</evidence>
<dbReference type="AlphaFoldDB" id="A0A7J3M1Z8"/>
<comment type="subcellular location">
    <subcellularLocation>
        <location evidence="1">Cell membrane</location>
        <topology evidence="1">Multi-pass membrane protein</topology>
    </subcellularLocation>
</comment>
<dbReference type="PANTHER" id="PTHR10859:SF105">
    <property type="entry name" value="DOLICHYL-PHOSPHATE BETA-D-MANNOSYLTRANSFERASE"/>
    <property type="match status" value="1"/>
</dbReference>
<evidence type="ECO:0000256" key="2">
    <source>
        <dbReference type="ARBA" id="ARBA00006739"/>
    </source>
</evidence>
<evidence type="ECO:0000256" key="5">
    <source>
        <dbReference type="ARBA" id="ARBA00022679"/>
    </source>
</evidence>
<keyword evidence="7 9" id="KW-1133">Transmembrane helix</keyword>
<evidence type="ECO:0000256" key="8">
    <source>
        <dbReference type="ARBA" id="ARBA00023136"/>
    </source>
</evidence>
<gene>
    <name evidence="11" type="ORF">ENT52_04545</name>
</gene>
<dbReference type="CDD" id="cd04188">
    <property type="entry name" value="DPG_synthase"/>
    <property type="match status" value="1"/>
</dbReference>